<protein>
    <submittedName>
        <fullName evidence="2">Putative membrane protein</fullName>
    </submittedName>
</protein>
<dbReference type="RefSeq" id="WP_031980021.1">
    <property type="nucleotide sequence ID" value="NZ_JMOA01000085.1"/>
</dbReference>
<gene>
    <name evidence="2" type="ORF">J572_3801</name>
</gene>
<accession>A0A836LXM0</accession>
<feature type="transmembrane region" description="Helical" evidence="1">
    <location>
        <begin position="16"/>
        <end position="36"/>
    </location>
</feature>
<comment type="caution">
    <text evidence="2">The sequence shown here is derived from an EMBL/GenBank/DDBJ whole genome shotgun (WGS) entry which is preliminary data.</text>
</comment>
<name>A0A836LXM0_ACIBA</name>
<dbReference type="AlphaFoldDB" id="A0A836LXM0"/>
<evidence type="ECO:0000256" key="1">
    <source>
        <dbReference type="SAM" id="Phobius"/>
    </source>
</evidence>
<dbReference type="Proteomes" id="UP000027309">
    <property type="component" value="Unassembled WGS sequence"/>
</dbReference>
<evidence type="ECO:0000313" key="2">
    <source>
        <dbReference type="EMBL" id="KCX98455.1"/>
    </source>
</evidence>
<feature type="transmembrane region" description="Helical" evidence="1">
    <location>
        <begin position="134"/>
        <end position="153"/>
    </location>
</feature>
<organism evidence="2 3">
    <name type="scientific">Acinetobacter baumannii 1499986</name>
    <dbReference type="NCBI Taxonomy" id="1310673"/>
    <lineage>
        <taxon>Bacteria</taxon>
        <taxon>Pseudomonadati</taxon>
        <taxon>Pseudomonadota</taxon>
        <taxon>Gammaproteobacteria</taxon>
        <taxon>Moraxellales</taxon>
        <taxon>Moraxellaceae</taxon>
        <taxon>Acinetobacter</taxon>
        <taxon>Acinetobacter calcoaceticus/baumannii complex</taxon>
    </lineage>
</organism>
<dbReference type="EMBL" id="JMOA01000085">
    <property type="protein sequence ID" value="KCX98455.1"/>
    <property type="molecule type" value="Genomic_DNA"/>
</dbReference>
<sequence length="225" mass="25911">MLILDQFKQAALTEKIATLTSTVILIGISYKLGYYFTRLLDSLWIIQFFNVFDLAYSALKLVIIYFLILIFHDKVFVEGSGERNILKFGLGLIAICLYYIYEMITVGYAYSFFFAVALFLGIFFTFTLYNSKPFVKYIAIVFLIIVIPFLQGISDIQKNIHRADLPRVSIKDSSANEDWRFLDKANDKLILLNQNNPKEIKIVGMDEVKKFTNSSDNKINGKIKN</sequence>
<keyword evidence="1" id="KW-1133">Transmembrane helix</keyword>
<feature type="transmembrane region" description="Helical" evidence="1">
    <location>
        <begin position="108"/>
        <end position="128"/>
    </location>
</feature>
<proteinExistence type="predicted"/>
<feature type="transmembrane region" description="Helical" evidence="1">
    <location>
        <begin position="84"/>
        <end position="101"/>
    </location>
</feature>
<evidence type="ECO:0000313" key="3">
    <source>
        <dbReference type="Proteomes" id="UP000027309"/>
    </source>
</evidence>
<reference evidence="2 3" key="1">
    <citation type="submission" date="2014-04" db="EMBL/GenBank/DDBJ databases">
        <title>Comparative genomics and transcriptomics to identify genetic mechanisms underlying the emergence of carbapenem resistant Acinetobacter baumannii (CRAb).</title>
        <authorList>
            <person name="Harris A.D."/>
            <person name="Johnson K.J."/>
            <person name="George J."/>
            <person name="Nadendla S."/>
            <person name="Daugherty S.C."/>
            <person name="Parankush S."/>
            <person name="Sadzewicz L."/>
            <person name="Tallon L."/>
            <person name="Sengamalay N."/>
            <person name="Hazen T.H."/>
            <person name="Rasko D.A."/>
        </authorList>
    </citation>
    <scope>NUCLEOTIDE SEQUENCE [LARGE SCALE GENOMIC DNA]</scope>
    <source>
        <strain evidence="2 3">1499986</strain>
    </source>
</reference>
<keyword evidence="1" id="KW-0812">Transmembrane</keyword>
<feature type="transmembrane region" description="Helical" evidence="1">
    <location>
        <begin position="48"/>
        <end position="72"/>
    </location>
</feature>
<keyword evidence="1" id="KW-0472">Membrane</keyword>